<keyword evidence="2" id="KW-1185">Reference proteome</keyword>
<gene>
    <name evidence="1" type="ORF">ILEXP_LOCUS54147</name>
</gene>
<comment type="caution">
    <text evidence="1">The sequence shown here is derived from an EMBL/GenBank/DDBJ whole genome shotgun (WGS) entry which is preliminary data.</text>
</comment>
<organism evidence="1 2">
    <name type="scientific">Ilex paraguariensis</name>
    <name type="common">yerba mate</name>
    <dbReference type="NCBI Taxonomy" id="185542"/>
    <lineage>
        <taxon>Eukaryota</taxon>
        <taxon>Viridiplantae</taxon>
        <taxon>Streptophyta</taxon>
        <taxon>Embryophyta</taxon>
        <taxon>Tracheophyta</taxon>
        <taxon>Spermatophyta</taxon>
        <taxon>Magnoliopsida</taxon>
        <taxon>eudicotyledons</taxon>
        <taxon>Gunneridae</taxon>
        <taxon>Pentapetalae</taxon>
        <taxon>asterids</taxon>
        <taxon>campanulids</taxon>
        <taxon>Aquifoliales</taxon>
        <taxon>Aquifoliaceae</taxon>
        <taxon>Ilex</taxon>
    </lineage>
</organism>
<accession>A0ABC8US05</accession>
<protein>
    <submittedName>
        <fullName evidence="1">Uncharacterized protein</fullName>
    </submittedName>
</protein>
<sequence length="52" mass="5977">ACWAVYDWRSLFLGPSPFVLRAAWSLISQRIGIKPAFQIIPRPMDHHMGQPN</sequence>
<evidence type="ECO:0000313" key="1">
    <source>
        <dbReference type="EMBL" id="CAK9183853.1"/>
    </source>
</evidence>
<evidence type="ECO:0000313" key="2">
    <source>
        <dbReference type="Proteomes" id="UP001642360"/>
    </source>
</evidence>
<dbReference type="Proteomes" id="UP001642360">
    <property type="component" value="Unassembled WGS sequence"/>
</dbReference>
<dbReference type="AlphaFoldDB" id="A0ABC8US05"/>
<name>A0ABC8US05_9AQUA</name>
<reference evidence="1 2" key="1">
    <citation type="submission" date="2024-02" db="EMBL/GenBank/DDBJ databases">
        <authorList>
            <person name="Vignale AGUSTIN F."/>
            <person name="Sosa J E."/>
            <person name="Modenutti C."/>
        </authorList>
    </citation>
    <scope>NUCLEOTIDE SEQUENCE [LARGE SCALE GENOMIC DNA]</scope>
</reference>
<proteinExistence type="predicted"/>
<dbReference type="EMBL" id="CAUOFW020008780">
    <property type="protein sequence ID" value="CAK9183853.1"/>
    <property type="molecule type" value="Genomic_DNA"/>
</dbReference>
<feature type="non-terminal residue" evidence="1">
    <location>
        <position position="1"/>
    </location>
</feature>